<accession>A0AAE4C785</accession>
<dbReference type="PANTHER" id="PTHR13693:SF100">
    <property type="entry name" value="8-AMINO-7-OXONONANOATE SYNTHASE"/>
    <property type="match status" value="1"/>
</dbReference>
<dbReference type="Gene3D" id="3.40.640.10">
    <property type="entry name" value="Type I PLP-dependent aspartate aminotransferase-like (Major domain)"/>
    <property type="match status" value="2"/>
</dbReference>
<dbReference type="Proteomes" id="UP001183643">
    <property type="component" value="Unassembled WGS sequence"/>
</dbReference>
<dbReference type="InterPro" id="IPR015422">
    <property type="entry name" value="PyrdxlP-dep_Trfase_small"/>
</dbReference>
<dbReference type="SUPFAM" id="SSF53383">
    <property type="entry name" value="PLP-dependent transferases"/>
    <property type="match status" value="2"/>
</dbReference>
<evidence type="ECO:0000256" key="5">
    <source>
        <dbReference type="ARBA" id="ARBA00013187"/>
    </source>
</evidence>
<evidence type="ECO:0000256" key="6">
    <source>
        <dbReference type="ARBA" id="ARBA00022679"/>
    </source>
</evidence>
<dbReference type="InterPro" id="IPR001917">
    <property type="entry name" value="Aminotrans_II_pyridoxalP_BS"/>
</dbReference>
<evidence type="ECO:0000256" key="3">
    <source>
        <dbReference type="ARBA" id="ARBA00010008"/>
    </source>
</evidence>
<feature type="region of interest" description="Disordered" evidence="13">
    <location>
        <begin position="190"/>
        <end position="270"/>
    </location>
</feature>
<dbReference type="EC" id="2.3.1.47" evidence="5"/>
<evidence type="ECO:0000256" key="4">
    <source>
        <dbReference type="ARBA" id="ARBA00011738"/>
    </source>
</evidence>
<feature type="compositionally biased region" description="Low complexity" evidence="13">
    <location>
        <begin position="196"/>
        <end position="207"/>
    </location>
</feature>
<reference evidence="15" key="1">
    <citation type="submission" date="2023-07" db="EMBL/GenBank/DDBJ databases">
        <title>Sequencing the genomes of 1000 actinobacteria strains.</title>
        <authorList>
            <person name="Klenk H.-P."/>
        </authorList>
    </citation>
    <scope>NUCLEOTIDE SEQUENCE</scope>
    <source>
        <strain evidence="15">DSM 44707</strain>
    </source>
</reference>
<dbReference type="PROSITE" id="PS00599">
    <property type="entry name" value="AA_TRANSFER_CLASS_2"/>
    <property type="match status" value="1"/>
</dbReference>
<keyword evidence="7" id="KW-0093">Biotin biosynthesis</keyword>
<evidence type="ECO:0000256" key="10">
    <source>
        <dbReference type="ARBA" id="ARBA00033381"/>
    </source>
</evidence>
<evidence type="ECO:0000313" key="15">
    <source>
        <dbReference type="EMBL" id="MDR7273583.1"/>
    </source>
</evidence>
<comment type="similarity">
    <text evidence="3">Belongs to the class-II pyridoxal-phosphate-dependent aminotransferase family. BioF subfamily.</text>
</comment>
<feature type="domain" description="Aminotransferase class I/classII large" evidence="14">
    <location>
        <begin position="33"/>
        <end position="184"/>
    </location>
</feature>
<keyword evidence="6 15" id="KW-0808">Transferase</keyword>
<evidence type="ECO:0000256" key="8">
    <source>
        <dbReference type="ARBA" id="ARBA00022898"/>
    </source>
</evidence>
<dbReference type="InterPro" id="IPR015424">
    <property type="entry name" value="PyrdxlP-dep_Trfase"/>
</dbReference>
<keyword evidence="16" id="KW-1185">Reference proteome</keyword>
<protein>
    <recommendedName>
        <fullName evidence="5">8-amino-7-oxononanoate synthase</fullName>
        <ecNumber evidence="5">2.3.1.47</ecNumber>
    </recommendedName>
    <alternativeName>
        <fullName evidence="9">7-keto-8-amino-pelargonic acid synthase</fullName>
    </alternativeName>
    <alternativeName>
        <fullName evidence="10">8-amino-7-ketopelargonate synthase</fullName>
    </alternativeName>
</protein>
<dbReference type="PANTHER" id="PTHR13693">
    <property type="entry name" value="CLASS II AMINOTRANSFERASE/8-AMINO-7-OXONONANOATE SYNTHASE"/>
    <property type="match status" value="1"/>
</dbReference>
<comment type="cofactor">
    <cofactor evidence="1 12">
        <name>pyridoxal 5'-phosphate</name>
        <dbReference type="ChEBI" id="CHEBI:597326"/>
    </cofactor>
</comment>
<organism evidence="15 16">
    <name type="scientific">Catenuloplanes atrovinosus</name>
    <dbReference type="NCBI Taxonomy" id="137266"/>
    <lineage>
        <taxon>Bacteria</taxon>
        <taxon>Bacillati</taxon>
        <taxon>Actinomycetota</taxon>
        <taxon>Actinomycetes</taxon>
        <taxon>Micromonosporales</taxon>
        <taxon>Micromonosporaceae</taxon>
        <taxon>Catenuloplanes</taxon>
    </lineage>
</organism>
<evidence type="ECO:0000256" key="12">
    <source>
        <dbReference type="RuleBase" id="RU003693"/>
    </source>
</evidence>
<dbReference type="AlphaFoldDB" id="A0AAE4C785"/>
<dbReference type="Gene3D" id="3.90.1150.10">
    <property type="entry name" value="Aspartate Aminotransferase, domain 1"/>
    <property type="match status" value="2"/>
</dbReference>
<comment type="catalytic activity">
    <reaction evidence="11">
        <text>6-carboxyhexanoyl-[ACP] + L-alanine + H(+) = (8S)-8-amino-7-oxononanoate + holo-[ACP] + CO2</text>
        <dbReference type="Rhea" id="RHEA:42288"/>
        <dbReference type="Rhea" id="RHEA-COMP:9685"/>
        <dbReference type="Rhea" id="RHEA-COMP:9955"/>
        <dbReference type="ChEBI" id="CHEBI:15378"/>
        <dbReference type="ChEBI" id="CHEBI:16526"/>
        <dbReference type="ChEBI" id="CHEBI:57972"/>
        <dbReference type="ChEBI" id="CHEBI:64479"/>
        <dbReference type="ChEBI" id="CHEBI:78846"/>
        <dbReference type="ChEBI" id="CHEBI:149468"/>
        <dbReference type="EC" id="2.3.1.47"/>
    </reaction>
</comment>
<dbReference type="EMBL" id="JAVDYB010000001">
    <property type="protein sequence ID" value="MDR7273583.1"/>
    <property type="molecule type" value="Genomic_DNA"/>
</dbReference>
<evidence type="ECO:0000313" key="16">
    <source>
        <dbReference type="Proteomes" id="UP001183643"/>
    </source>
</evidence>
<name>A0AAE4C785_9ACTN</name>
<comment type="pathway">
    <text evidence="2">Cofactor biosynthesis; biotin biosynthesis.</text>
</comment>
<feature type="domain" description="Aminotransferase class I/classII large" evidence="14">
    <location>
        <begin position="275"/>
        <end position="458"/>
    </location>
</feature>
<evidence type="ECO:0000256" key="2">
    <source>
        <dbReference type="ARBA" id="ARBA00004746"/>
    </source>
</evidence>
<dbReference type="GO" id="GO:0008710">
    <property type="term" value="F:8-amino-7-oxononanoate synthase activity"/>
    <property type="evidence" value="ECO:0007669"/>
    <property type="project" value="UniProtKB-EC"/>
</dbReference>
<comment type="subunit">
    <text evidence="4">Homodimer.</text>
</comment>
<feature type="compositionally biased region" description="Basic and acidic residues" evidence="13">
    <location>
        <begin position="234"/>
        <end position="246"/>
    </location>
</feature>
<comment type="caution">
    <text evidence="15">The sequence shown here is derived from an EMBL/GenBank/DDBJ whole genome shotgun (WGS) entry which is preliminary data.</text>
</comment>
<dbReference type="InterPro" id="IPR050087">
    <property type="entry name" value="AON_synthase_class-II"/>
</dbReference>
<dbReference type="GO" id="GO:0030170">
    <property type="term" value="F:pyridoxal phosphate binding"/>
    <property type="evidence" value="ECO:0007669"/>
    <property type="project" value="InterPro"/>
</dbReference>
<evidence type="ECO:0000256" key="1">
    <source>
        <dbReference type="ARBA" id="ARBA00001933"/>
    </source>
</evidence>
<evidence type="ECO:0000256" key="9">
    <source>
        <dbReference type="ARBA" id="ARBA00032610"/>
    </source>
</evidence>
<keyword evidence="8 12" id="KW-0663">Pyridoxal phosphate</keyword>
<dbReference type="GO" id="GO:0009102">
    <property type="term" value="P:biotin biosynthetic process"/>
    <property type="evidence" value="ECO:0007669"/>
    <property type="project" value="UniProtKB-KW"/>
</dbReference>
<keyword evidence="15" id="KW-0012">Acyltransferase</keyword>
<evidence type="ECO:0000256" key="13">
    <source>
        <dbReference type="SAM" id="MobiDB-lite"/>
    </source>
</evidence>
<dbReference type="Pfam" id="PF00155">
    <property type="entry name" value="Aminotran_1_2"/>
    <property type="match status" value="2"/>
</dbReference>
<dbReference type="InterPro" id="IPR015421">
    <property type="entry name" value="PyrdxlP-dep_Trfase_major"/>
</dbReference>
<evidence type="ECO:0000256" key="11">
    <source>
        <dbReference type="ARBA" id="ARBA00047715"/>
    </source>
</evidence>
<sequence length="469" mass="46777">MTRWLDAMDRKAGLRARAGLTRRLRPRGASDGIIDLAGNDYLGLSRHPRVVAAATEALRRYGAGATGSRLVRGSTELHAALEAALADWLGAESALVYSSGYLANLGAVRALVQPSTLLLADAHNHASLVDGVRLSGAAAVITGHNDPAGVRSALLAEPGRAALVITESVFSVDGDLAPLADLHAAVGSGSGGGMAGSRAASAGSSAARVRRPEPPAGSPGASSTAPDLVSQADLAREVPGARDRDPAASAGVPGARDRESAASAGGPGARDRAGEAVLLVDDAHALGVLGPSGAGGVAAAGLAGAPDVVVTATLSKALGAAGGVIAGPAALIRHLIDTGRTFIYDTALPPATAAAALAALDLARTDDAARTELGYRAALAHTRLTAAGLDAPPPAAGVLSVTAPGPSEAVAWAAECLEAGVAVGCFRPPTTPDPRSRLRLTINVGVPRHDFERALDVIVKTAPHPDPTR</sequence>
<evidence type="ECO:0000256" key="7">
    <source>
        <dbReference type="ARBA" id="ARBA00022756"/>
    </source>
</evidence>
<dbReference type="InterPro" id="IPR004839">
    <property type="entry name" value="Aminotransferase_I/II_large"/>
</dbReference>
<gene>
    <name evidence="15" type="ORF">J2S41_000361</name>
</gene>
<evidence type="ECO:0000259" key="14">
    <source>
        <dbReference type="Pfam" id="PF00155"/>
    </source>
</evidence>
<proteinExistence type="inferred from homology"/>